<dbReference type="Pfam" id="PF14009">
    <property type="entry name" value="PADRE"/>
    <property type="match status" value="1"/>
</dbReference>
<keyword evidence="2" id="KW-1185">Reference proteome</keyword>
<evidence type="ECO:0000313" key="1">
    <source>
        <dbReference type="EMBL" id="WOL10392.1"/>
    </source>
</evidence>
<dbReference type="AlphaFoldDB" id="A0AAQ3KKA3"/>
<dbReference type="Proteomes" id="UP001327560">
    <property type="component" value="Chromosome 6"/>
</dbReference>
<name>A0AAQ3KKA3_9LILI</name>
<proteinExistence type="predicted"/>
<sequence length="82" mass="9369">MGVARRESGVLKLVHPGGFVEVHRKPMAASEIMEKNPRHYVTRPEVFKDPRLVLRPDALLNTGDVFYIVPNRTVYRLLQASQ</sequence>
<organism evidence="1 2">
    <name type="scientific">Canna indica</name>
    <name type="common">Indian-shot</name>
    <dbReference type="NCBI Taxonomy" id="4628"/>
    <lineage>
        <taxon>Eukaryota</taxon>
        <taxon>Viridiplantae</taxon>
        <taxon>Streptophyta</taxon>
        <taxon>Embryophyta</taxon>
        <taxon>Tracheophyta</taxon>
        <taxon>Spermatophyta</taxon>
        <taxon>Magnoliopsida</taxon>
        <taxon>Liliopsida</taxon>
        <taxon>Zingiberales</taxon>
        <taxon>Cannaceae</taxon>
        <taxon>Canna</taxon>
    </lineage>
</organism>
<dbReference type="InterPro" id="IPR025322">
    <property type="entry name" value="PADRE_dom"/>
</dbReference>
<protein>
    <submittedName>
        <fullName evidence="1">Uncharacterized protein</fullName>
    </submittedName>
</protein>
<dbReference type="EMBL" id="CP136895">
    <property type="protein sequence ID" value="WOL10392.1"/>
    <property type="molecule type" value="Genomic_DNA"/>
</dbReference>
<gene>
    <name evidence="1" type="ORF">Cni_G19147</name>
</gene>
<reference evidence="1 2" key="1">
    <citation type="submission" date="2023-10" db="EMBL/GenBank/DDBJ databases">
        <title>Chromosome-scale genome assembly provides insights into flower coloration mechanisms of Canna indica.</title>
        <authorList>
            <person name="Li C."/>
        </authorList>
    </citation>
    <scope>NUCLEOTIDE SEQUENCE [LARGE SCALE GENOMIC DNA]</scope>
    <source>
        <tissue evidence="1">Flower</tissue>
    </source>
</reference>
<dbReference type="PANTHER" id="PTHR33052">
    <property type="entry name" value="DUF4228 DOMAIN PROTEIN-RELATED"/>
    <property type="match status" value="1"/>
</dbReference>
<accession>A0AAQ3KKA3</accession>
<evidence type="ECO:0000313" key="2">
    <source>
        <dbReference type="Proteomes" id="UP001327560"/>
    </source>
</evidence>